<dbReference type="AlphaFoldDB" id="A0A8E2FAM2"/>
<dbReference type="Proteomes" id="UP000250140">
    <property type="component" value="Unassembled WGS sequence"/>
</dbReference>
<sequence length="348" mass="40110">MYQHLFSCNSVLSVWRNLRTTSSRSDLVLTFQYQPTEQRRQHHVPKVGDDALERPTTKNRPITLIVPWKSLQSQKLKLQEKDHQLAEALVALCGETLFTELPSSVQKSVQENPWVEVRHIAAGISRQMNKTEFQMIDNAPFSRGKNLYTGGELIRKFLPIIQTLFNQQPVPFRMTWELLMELKDIVLYGMQDLDKGLLEDELNNYNSFDELDDALSSTLGGKERWLDDEAEIWFHLESLETTSSSMKRAGIDDFCAKTVITVRRLLDKRRLYEFNVEKKKRQGRCGDYARCMKWAGTSWKQSGGCRRGCANEDEDPAGLPSWHSTSRHYSPGGKYSQGDIRETIEDPT</sequence>
<accession>A0A8E2FAM2</accession>
<evidence type="ECO:0000313" key="3">
    <source>
        <dbReference type="Proteomes" id="UP000250140"/>
    </source>
</evidence>
<proteinExistence type="predicted"/>
<reference evidence="2 3" key="1">
    <citation type="journal article" date="2016" name="Nat. Commun.">
        <title>Ectomycorrhizal ecology is imprinted in the genome of the dominant symbiotic fungus Cenococcum geophilum.</title>
        <authorList>
            <consortium name="DOE Joint Genome Institute"/>
            <person name="Peter M."/>
            <person name="Kohler A."/>
            <person name="Ohm R.A."/>
            <person name="Kuo A."/>
            <person name="Krutzmann J."/>
            <person name="Morin E."/>
            <person name="Arend M."/>
            <person name="Barry K.W."/>
            <person name="Binder M."/>
            <person name="Choi C."/>
            <person name="Clum A."/>
            <person name="Copeland A."/>
            <person name="Grisel N."/>
            <person name="Haridas S."/>
            <person name="Kipfer T."/>
            <person name="LaButti K."/>
            <person name="Lindquist E."/>
            <person name="Lipzen A."/>
            <person name="Maire R."/>
            <person name="Meier B."/>
            <person name="Mihaltcheva S."/>
            <person name="Molinier V."/>
            <person name="Murat C."/>
            <person name="Poggeler S."/>
            <person name="Quandt C.A."/>
            <person name="Sperisen C."/>
            <person name="Tritt A."/>
            <person name="Tisserant E."/>
            <person name="Crous P.W."/>
            <person name="Henrissat B."/>
            <person name="Nehls U."/>
            <person name="Egli S."/>
            <person name="Spatafora J.W."/>
            <person name="Grigoriev I.V."/>
            <person name="Martin F.M."/>
        </authorList>
    </citation>
    <scope>NUCLEOTIDE SEQUENCE [LARGE SCALE GENOMIC DNA]</scope>
    <source>
        <strain evidence="2 3">CBS 207.34</strain>
    </source>
</reference>
<evidence type="ECO:0000313" key="2">
    <source>
        <dbReference type="EMBL" id="OCL13692.1"/>
    </source>
</evidence>
<protein>
    <submittedName>
        <fullName evidence="2">Uncharacterized protein</fullName>
    </submittedName>
</protein>
<name>A0A8E2FAM2_9PEZI</name>
<keyword evidence="3" id="KW-1185">Reference proteome</keyword>
<feature type="region of interest" description="Disordered" evidence="1">
    <location>
        <begin position="316"/>
        <end position="348"/>
    </location>
</feature>
<feature type="compositionally biased region" description="Basic and acidic residues" evidence="1">
    <location>
        <begin position="339"/>
        <end position="348"/>
    </location>
</feature>
<evidence type="ECO:0000256" key="1">
    <source>
        <dbReference type="SAM" id="MobiDB-lite"/>
    </source>
</evidence>
<organism evidence="2 3">
    <name type="scientific">Glonium stellatum</name>
    <dbReference type="NCBI Taxonomy" id="574774"/>
    <lineage>
        <taxon>Eukaryota</taxon>
        <taxon>Fungi</taxon>
        <taxon>Dikarya</taxon>
        <taxon>Ascomycota</taxon>
        <taxon>Pezizomycotina</taxon>
        <taxon>Dothideomycetes</taxon>
        <taxon>Pleosporomycetidae</taxon>
        <taxon>Gloniales</taxon>
        <taxon>Gloniaceae</taxon>
        <taxon>Glonium</taxon>
    </lineage>
</organism>
<dbReference type="EMBL" id="KV748682">
    <property type="protein sequence ID" value="OCL13692.1"/>
    <property type="molecule type" value="Genomic_DNA"/>
</dbReference>
<dbReference type="OrthoDB" id="3886371at2759"/>
<gene>
    <name evidence="2" type="ORF">AOQ84DRAFT_436146</name>
</gene>